<protein>
    <submittedName>
        <fullName evidence="3">DUF4396 domain-containing protein</fullName>
    </submittedName>
</protein>
<keyword evidence="1" id="KW-1133">Transmembrane helix</keyword>
<organism evidence="3 4">
    <name type="scientific">Virgibacillus xinjiangensis</name>
    <dbReference type="NCBI Taxonomy" id="393090"/>
    <lineage>
        <taxon>Bacteria</taxon>
        <taxon>Bacillati</taxon>
        <taxon>Bacillota</taxon>
        <taxon>Bacilli</taxon>
        <taxon>Bacillales</taxon>
        <taxon>Bacillaceae</taxon>
        <taxon>Virgibacillus</taxon>
    </lineage>
</organism>
<dbReference type="RefSeq" id="WP_390268105.1">
    <property type="nucleotide sequence ID" value="NZ_JBHRSA010000005.1"/>
</dbReference>
<name>A0ABV7CSC9_9BACI</name>
<keyword evidence="4" id="KW-1185">Reference proteome</keyword>
<reference evidence="4" key="1">
    <citation type="journal article" date="2019" name="Int. J. Syst. Evol. Microbiol.">
        <title>The Global Catalogue of Microorganisms (GCM) 10K type strain sequencing project: providing services to taxonomists for standard genome sequencing and annotation.</title>
        <authorList>
            <consortium name="The Broad Institute Genomics Platform"/>
            <consortium name="The Broad Institute Genome Sequencing Center for Infectious Disease"/>
            <person name="Wu L."/>
            <person name="Ma J."/>
        </authorList>
    </citation>
    <scope>NUCLEOTIDE SEQUENCE [LARGE SCALE GENOMIC DNA]</scope>
    <source>
        <strain evidence="4">KCTC 13128</strain>
    </source>
</reference>
<sequence length="103" mass="11287">MKAKDSEAEDTRGFLKRVYFSTSHCSSGCTLGDAFGVPIVSLAGLTILGTTLFAHYAVQFTLAYLFGILFQFFAIYPMNKDAGVIKNLKKVLKKKCKGGSQHQ</sequence>
<feature type="transmembrane region" description="Helical" evidence="1">
    <location>
        <begin position="53"/>
        <end position="76"/>
    </location>
</feature>
<evidence type="ECO:0000259" key="2">
    <source>
        <dbReference type="Pfam" id="PF14342"/>
    </source>
</evidence>
<comment type="caution">
    <text evidence="3">The sequence shown here is derived from an EMBL/GenBank/DDBJ whole genome shotgun (WGS) entry which is preliminary data.</text>
</comment>
<feature type="domain" description="DUF4396" evidence="2">
    <location>
        <begin position="16"/>
        <end position="93"/>
    </location>
</feature>
<proteinExistence type="predicted"/>
<evidence type="ECO:0000313" key="3">
    <source>
        <dbReference type="EMBL" id="MFC3039180.1"/>
    </source>
</evidence>
<evidence type="ECO:0000256" key="1">
    <source>
        <dbReference type="SAM" id="Phobius"/>
    </source>
</evidence>
<accession>A0ABV7CSC9</accession>
<gene>
    <name evidence="3" type="ORF">ACFOGI_02810</name>
</gene>
<dbReference type="InterPro" id="IPR025509">
    <property type="entry name" value="DUF4396"/>
</dbReference>
<dbReference type="Proteomes" id="UP001595279">
    <property type="component" value="Unassembled WGS sequence"/>
</dbReference>
<dbReference type="Pfam" id="PF14342">
    <property type="entry name" value="DUF4396"/>
    <property type="match status" value="1"/>
</dbReference>
<dbReference type="EMBL" id="JBHRSA010000005">
    <property type="protein sequence ID" value="MFC3039180.1"/>
    <property type="molecule type" value="Genomic_DNA"/>
</dbReference>
<evidence type="ECO:0000313" key="4">
    <source>
        <dbReference type="Proteomes" id="UP001595279"/>
    </source>
</evidence>
<keyword evidence="1" id="KW-0812">Transmembrane</keyword>
<keyword evidence="1" id="KW-0472">Membrane</keyword>